<evidence type="ECO:0000256" key="9">
    <source>
        <dbReference type="PIRSR" id="PIRSR602401-1"/>
    </source>
</evidence>
<keyword evidence="13" id="KW-1185">Reference proteome</keyword>
<dbReference type="PROSITE" id="PS00086">
    <property type="entry name" value="CYTOCHROME_P450"/>
    <property type="match status" value="1"/>
</dbReference>
<evidence type="ECO:0000256" key="10">
    <source>
        <dbReference type="RuleBase" id="RU000461"/>
    </source>
</evidence>
<evidence type="ECO:0000313" key="13">
    <source>
        <dbReference type="Proteomes" id="UP000076761"/>
    </source>
</evidence>
<evidence type="ECO:0000256" key="7">
    <source>
        <dbReference type="ARBA" id="ARBA00023004"/>
    </source>
</evidence>
<dbReference type="InterPro" id="IPR001128">
    <property type="entry name" value="Cyt_P450"/>
</dbReference>
<comment type="pathway">
    <text evidence="2">Secondary metabolite biosynthesis.</text>
</comment>
<feature type="transmembrane region" description="Helical" evidence="11">
    <location>
        <begin position="12"/>
        <end position="29"/>
    </location>
</feature>
<name>A0A165TU14_9AGAM</name>
<evidence type="ECO:0000256" key="4">
    <source>
        <dbReference type="ARBA" id="ARBA00022617"/>
    </source>
</evidence>
<dbReference type="EMBL" id="KV425563">
    <property type="protein sequence ID" value="KZT27176.1"/>
    <property type="molecule type" value="Genomic_DNA"/>
</dbReference>
<dbReference type="InterPro" id="IPR017972">
    <property type="entry name" value="Cyt_P450_CS"/>
</dbReference>
<dbReference type="Proteomes" id="UP000076761">
    <property type="component" value="Unassembled WGS sequence"/>
</dbReference>
<dbReference type="Pfam" id="PF00067">
    <property type="entry name" value="p450"/>
    <property type="match status" value="1"/>
</dbReference>
<dbReference type="CDD" id="cd11069">
    <property type="entry name" value="CYP_FUM15-like"/>
    <property type="match status" value="1"/>
</dbReference>
<dbReference type="AlphaFoldDB" id="A0A165TU14"/>
<comment type="similarity">
    <text evidence="3 10">Belongs to the cytochrome P450 family.</text>
</comment>
<dbReference type="GO" id="GO:0004497">
    <property type="term" value="F:monooxygenase activity"/>
    <property type="evidence" value="ECO:0007669"/>
    <property type="project" value="UniProtKB-KW"/>
</dbReference>
<evidence type="ECO:0000256" key="3">
    <source>
        <dbReference type="ARBA" id="ARBA00010617"/>
    </source>
</evidence>
<reference evidence="12 13" key="1">
    <citation type="journal article" date="2016" name="Mol. Biol. Evol.">
        <title>Comparative Genomics of Early-Diverging Mushroom-Forming Fungi Provides Insights into the Origins of Lignocellulose Decay Capabilities.</title>
        <authorList>
            <person name="Nagy L.G."/>
            <person name="Riley R."/>
            <person name="Tritt A."/>
            <person name="Adam C."/>
            <person name="Daum C."/>
            <person name="Floudas D."/>
            <person name="Sun H."/>
            <person name="Yadav J.S."/>
            <person name="Pangilinan J."/>
            <person name="Larsson K.H."/>
            <person name="Matsuura K."/>
            <person name="Barry K."/>
            <person name="Labutti K."/>
            <person name="Kuo R."/>
            <person name="Ohm R.A."/>
            <person name="Bhattacharya S.S."/>
            <person name="Shirouzu T."/>
            <person name="Yoshinaga Y."/>
            <person name="Martin F.M."/>
            <person name="Grigoriev I.V."/>
            <person name="Hibbett D.S."/>
        </authorList>
    </citation>
    <scope>NUCLEOTIDE SEQUENCE [LARGE SCALE GENOMIC DNA]</scope>
    <source>
        <strain evidence="12 13">HHB14362 ss-1</strain>
    </source>
</reference>
<evidence type="ECO:0000256" key="2">
    <source>
        <dbReference type="ARBA" id="ARBA00005179"/>
    </source>
</evidence>
<evidence type="ECO:0000256" key="11">
    <source>
        <dbReference type="SAM" id="Phobius"/>
    </source>
</evidence>
<dbReference type="PANTHER" id="PTHR24305">
    <property type="entry name" value="CYTOCHROME P450"/>
    <property type="match status" value="1"/>
</dbReference>
<accession>A0A165TU14</accession>
<protein>
    <submittedName>
        <fullName evidence="12">Cytochrome P450</fullName>
    </submittedName>
</protein>
<dbReference type="InterPro" id="IPR002401">
    <property type="entry name" value="Cyt_P450_E_grp-I"/>
</dbReference>
<keyword evidence="5 9" id="KW-0479">Metal-binding</keyword>
<dbReference type="GO" id="GO:0005506">
    <property type="term" value="F:iron ion binding"/>
    <property type="evidence" value="ECO:0007669"/>
    <property type="project" value="InterPro"/>
</dbReference>
<proteinExistence type="inferred from homology"/>
<dbReference type="OrthoDB" id="1470350at2759"/>
<feature type="binding site" description="axial binding residue" evidence="9">
    <location>
        <position position="488"/>
    </location>
    <ligand>
        <name>heme</name>
        <dbReference type="ChEBI" id="CHEBI:30413"/>
    </ligand>
    <ligandPart>
        <name>Fe</name>
        <dbReference type="ChEBI" id="CHEBI:18248"/>
    </ligandPart>
</feature>
<keyword evidence="11" id="KW-0472">Membrane</keyword>
<dbReference type="InParanoid" id="A0A165TU14"/>
<dbReference type="SUPFAM" id="SSF48264">
    <property type="entry name" value="Cytochrome P450"/>
    <property type="match status" value="1"/>
</dbReference>
<keyword evidence="4 9" id="KW-0349">Heme</keyword>
<comment type="cofactor">
    <cofactor evidence="1 9">
        <name>heme</name>
        <dbReference type="ChEBI" id="CHEBI:30413"/>
    </cofactor>
</comment>
<evidence type="ECO:0000313" key="12">
    <source>
        <dbReference type="EMBL" id="KZT27176.1"/>
    </source>
</evidence>
<dbReference type="STRING" id="1314782.A0A165TU14"/>
<keyword evidence="11" id="KW-1133">Transmembrane helix</keyword>
<evidence type="ECO:0000256" key="8">
    <source>
        <dbReference type="ARBA" id="ARBA00023033"/>
    </source>
</evidence>
<dbReference type="PRINTS" id="PR00463">
    <property type="entry name" value="EP450I"/>
</dbReference>
<dbReference type="InterPro" id="IPR036396">
    <property type="entry name" value="Cyt_P450_sf"/>
</dbReference>
<dbReference type="PRINTS" id="PR00385">
    <property type="entry name" value="P450"/>
</dbReference>
<keyword evidence="6 10" id="KW-0560">Oxidoreductase</keyword>
<evidence type="ECO:0000256" key="1">
    <source>
        <dbReference type="ARBA" id="ARBA00001971"/>
    </source>
</evidence>
<keyword evidence="8 10" id="KW-0503">Monooxygenase</keyword>
<dbReference type="InterPro" id="IPR050121">
    <property type="entry name" value="Cytochrome_P450_monoxygenase"/>
</dbReference>
<dbReference type="PANTHER" id="PTHR24305:SF166">
    <property type="entry name" value="CYTOCHROME P450 12A4, MITOCHONDRIAL-RELATED"/>
    <property type="match status" value="1"/>
</dbReference>
<gene>
    <name evidence="12" type="ORF">NEOLEDRAFT_1061305</name>
</gene>
<keyword evidence="11" id="KW-0812">Transmembrane</keyword>
<evidence type="ECO:0000256" key="6">
    <source>
        <dbReference type="ARBA" id="ARBA00023002"/>
    </source>
</evidence>
<keyword evidence="7 9" id="KW-0408">Iron</keyword>
<dbReference type="GO" id="GO:0020037">
    <property type="term" value="F:heme binding"/>
    <property type="evidence" value="ECO:0007669"/>
    <property type="project" value="InterPro"/>
</dbReference>
<organism evidence="12 13">
    <name type="scientific">Neolentinus lepideus HHB14362 ss-1</name>
    <dbReference type="NCBI Taxonomy" id="1314782"/>
    <lineage>
        <taxon>Eukaryota</taxon>
        <taxon>Fungi</taxon>
        <taxon>Dikarya</taxon>
        <taxon>Basidiomycota</taxon>
        <taxon>Agaricomycotina</taxon>
        <taxon>Agaricomycetes</taxon>
        <taxon>Gloeophyllales</taxon>
        <taxon>Gloeophyllaceae</taxon>
        <taxon>Neolentinus</taxon>
    </lineage>
</organism>
<dbReference type="GO" id="GO:0016705">
    <property type="term" value="F:oxidoreductase activity, acting on paired donors, with incorporation or reduction of molecular oxygen"/>
    <property type="evidence" value="ECO:0007669"/>
    <property type="project" value="InterPro"/>
</dbReference>
<dbReference type="Gene3D" id="1.10.630.10">
    <property type="entry name" value="Cytochrome P450"/>
    <property type="match status" value="1"/>
</dbReference>
<sequence length="550" mass="61539">MWSTTPFSLLNAHSGLIALFLLSILVIVVRRSRHISLGYLPGPPSTSFILGNMRELSDVTVGELALEWTSRYGPVFKHKGTFGEDRLMISDPKALQYIFNTAAYSFQKPEDARASLREMNGPGILWAEGDVHKGQRRVMLPAFGGPESRALFPVFKTIVERLISCWRDIVNNHTGQGRGWAEIDVRAWLSRATLDAIGEAAFDYNLDTLSGTDTDLASAYRALSGEPLSTFRLLYEGIMYHMPGFIVTWIFKKMPMEQFKLLRQARRSSNSVAKHLIQTKISELQDGKSRHDVMSLLVRANSSHAVKGRLTDEELYAEMSIILQAGHETTSNSLTWILYELARNPVIQDRLRKEITEALDVVRSRGDQDLTLHDLEQMPYFQAVLKEGLRLHPAVPSTVRVAAEDTVIPLSKPILITSGAMIQELPVAKGTFITPCYGCYNRDKELWGADADQFNPNRWLDKEGMSRKASSLGVVGNLMTFSSGQRSCIGWRFAMSEMHCFLAELVKNFEFSIDPAMRIVKRGTGVVAPKVVGEEGMGLRLPLRISVLDS</sequence>
<evidence type="ECO:0000256" key="5">
    <source>
        <dbReference type="ARBA" id="ARBA00022723"/>
    </source>
</evidence>